<reference evidence="4" key="2">
    <citation type="submission" date="2009-11" db="EMBL/GenBank/DDBJ databases">
        <title>The Genome Sequence of Allomyces macrogynus strain ATCC 38327.</title>
        <authorList>
            <consortium name="The Broad Institute Genome Sequencing Platform"/>
            <person name="Russ C."/>
            <person name="Cuomo C."/>
            <person name="Shea T."/>
            <person name="Young S.K."/>
            <person name="Zeng Q."/>
            <person name="Koehrsen M."/>
            <person name="Haas B."/>
            <person name="Borodovsky M."/>
            <person name="Guigo R."/>
            <person name="Alvarado L."/>
            <person name="Berlin A."/>
            <person name="Borenstein D."/>
            <person name="Chen Z."/>
            <person name="Engels R."/>
            <person name="Freedman E."/>
            <person name="Gellesch M."/>
            <person name="Goldberg J."/>
            <person name="Griggs A."/>
            <person name="Gujja S."/>
            <person name="Heiman D."/>
            <person name="Hepburn T."/>
            <person name="Howarth C."/>
            <person name="Jen D."/>
            <person name="Larson L."/>
            <person name="Lewis B."/>
            <person name="Mehta T."/>
            <person name="Park D."/>
            <person name="Pearson M."/>
            <person name="Roberts A."/>
            <person name="Saif S."/>
            <person name="Shenoy N."/>
            <person name="Sisk P."/>
            <person name="Stolte C."/>
            <person name="Sykes S."/>
            <person name="Walk T."/>
            <person name="White J."/>
            <person name="Yandava C."/>
            <person name="Burger G."/>
            <person name="Gray M.W."/>
            <person name="Holland P.W.H."/>
            <person name="King N."/>
            <person name="Lang F.B.F."/>
            <person name="Roger A.J."/>
            <person name="Ruiz-Trillo I."/>
            <person name="Lander E."/>
            <person name="Nusbaum C."/>
        </authorList>
    </citation>
    <scope>NUCLEOTIDE SEQUENCE [LARGE SCALE GENOMIC DNA]</scope>
    <source>
        <strain evidence="4">ATCC 38327</strain>
    </source>
</reference>
<organism evidence="3 4">
    <name type="scientific">Allomyces macrogynus (strain ATCC 38327)</name>
    <name type="common">Allomyces javanicus var. macrogynus</name>
    <dbReference type="NCBI Taxonomy" id="578462"/>
    <lineage>
        <taxon>Eukaryota</taxon>
        <taxon>Fungi</taxon>
        <taxon>Fungi incertae sedis</taxon>
        <taxon>Blastocladiomycota</taxon>
        <taxon>Blastocladiomycetes</taxon>
        <taxon>Blastocladiales</taxon>
        <taxon>Blastocladiaceae</taxon>
        <taxon>Allomyces</taxon>
    </lineage>
</organism>
<keyword evidence="4" id="KW-1185">Reference proteome</keyword>
<feature type="region of interest" description="Disordered" evidence="1">
    <location>
        <begin position="309"/>
        <end position="344"/>
    </location>
</feature>
<dbReference type="AlphaFoldDB" id="A0A0L0TD14"/>
<dbReference type="Proteomes" id="UP000054350">
    <property type="component" value="Unassembled WGS sequence"/>
</dbReference>
<feature type="transmembrane region" description="Helical" evidence="2">
    <location>
        <begin position="185"/>
        <end position="206"/>
    </location>
</feature>
<keyword evidence="2" id="KW-1133">Transmembrane helix</keyword>
<gene>
    <name evidence="3" type="ORF">AMAG_17006</name>
</gene>
<reference evidence="3 4" key="1">
    <citation type="submission" date="2009-11" db="EMBL/GenBank/DDBJ databases">
        <title>Annotation of Allomyces macrogynus ATCC 38327.</title>
        <authorList>
            <consortium name="The Broad Institute Genome Sequencing Platform"/>
            <person name="Russ C."/>
            <person name="Cuomo C."/>
            <person name="Burger G."/>
            <person name="Gray M.W."/>
            <person name="Holland P.W.H."/>
            <person name="King N."/>
            <person name="Lang F.B.F."/>
            <person name="Roger A.J."/>
            <person name="Ruiz-Trillo I."/>
            <person name="Young S.K."/>
            <person name="Zeng Q."/>
            <person name="Gargeya S."/>
            <person name="Fitzgerald M."/>
            <person name="Haas B."/>
            <person name="Abouelleil A."/>
            <person name="Alvarado L."/>
            <person name="Arachchi H.M."/>
            <person name="Berlin A."/>
            <person name="Chapman S.B."/>
            <person name="Gearin G."/>
            <person name="Goldberg J."/>
            <person name="Griggs A."/>
            <person name="Gujja S."/>
            <person name="Hansen M."/>
            <person name="Heiman D."/>
            <person name="Howarth C."/>
            <person name="Larimer J."/>
            <person name="Lui A."/>
            <person name="MacDonald P.J.P."/>
            <person name="McCowen C."/>
            <person name="Montmayeur A."/>
            <person name="Murphy C."/>
            <person name="Neiman D."/>
            <person name="Pearson M."/>
            <person name="Priest M."/>
            <person name="Roberts A."/>
            <person name="Saif S."/>
            <person name="Shea T."/>
            <person name="Sisk P."/>
            <person name="Stolte C."/>
            <person name="Sykes S."/>
            <person name="Wortman J."/>
            <person name="Nusbaum C."/>
            <person name="Birren B."/>
        </authorList>
    </citation>
    <scope>NUCLEOTIDE SEQUENCE [LARGE SCALE GENOMIC DNA]</scope>
    <source>
        <strain evidence="3 4">ATCC 38327</strain>
    </source>
</reference>
<keyword evidence="2" id="KW-0812">Transmembrane</keyword>
<evidence type="ECO:0000313" key="3">
    <source>
        <dbReference type="EMBL" id="KNE72565.1"/>
    </source>
</evidence>
<evidence type="ECO:0000313" key="4">
    <source>
        <dbReference type="Proteomes" id="UP000054350"/>
    </source>
</evidence>
<dbReference type="EMBL" id="GG745381">
    <property type="protein sequence ID" value="KNE72565.1"/>
    <property type="molecule type" value="Genomic_DNA"/>
</dbReference>
<feature type="compositionally biased region" description="Low complexity" evidence="1">
    <location>
        <begin position="313"/>
        <end position="344"/>
    </location>
</feature>
<keyword evidence="2" id="KW-0472">Membrane</keyword>
<dbReference type="VEuPathDB" id="FungiDB:AMAG_17006"/>
<accession>A0A0L0TD14</accession>
<evidence type="ECO:0000256" key="1">
    <source>
        <dbReference type="SAM" id="MobiDB-lite"/>
    </source>
</evidence>
<protein>
    <submittedName>
        <fullName evidence="3">Uncharacterized protein</fullName>
    </submittedName>
</protein>
<feature type="transmembrane region" description="Helical" evidence="2">
    <location>
        <begin position="139"/>
        <end position="165"/>
    </location>
</feature>
<sequence length="344" mass="36670">MGNVTIAMPLPPPAYLLGGGKSAYTITQPKGMVGVPVPARGILVTGDVDGNGSRVVATARCRPFDASGKHAGFAANSTGAEHKFHRVAAHAFADPDANPHARLEVTFAESMVAPADTWEIDQALNKVNKVVAAKRPSPVVLRLFSAFILALWIGGIAVFINALVANSNDEMWVTGPLHWPGEQQQLLVGAIMFVGGWILLIIAVWYETRTHLATRVAVAKLNHSGARFRYHFCMPPVAGRKRSYVRFSPVRVGQVPIMVGTLLSFVAHAIEHMSCSCNCDNDDEENGKDSGGSVWESWAEPLETEWMISVRTGGSAPAPASGHASATEGYTSPTGSVSSQSSDE</sequence>
<evidence type="ECO:0000256" key="2">
    <source>
        <dbReference type="SAM" id="Phobius"/>
    </source>
</evidence>
<dbReference type="OrthoDB" id="5568608at2759"/>
<proteinExistence type="predicted"/>
<name>A0A0L0TD14_ALLM3</name>